<sequence>MTIKHYLYSLWLVPICLMFALLPQTELEEVAVVFNVELMKPIKAVIVGFVIGMVFRLHKVSDYIGTMPLGGLVTGFALGVVGAGLAIGGFVCGVIILLLHGSVNLLGVPLHLLSLGLSAYLIYQVSHWRKVET</sequence>
<evidence type="ECO:0000313" key="2">
    <source>
        <dbReference type="EMBL" id="AQS37988.1"/>
    </source>
</evidence>
<evidence type="ECO:0000256" key="1">
    <source>
        <dbReference type="SAM" id="Phobius"/>
    </source>
</evidence>
<organism evidence="2 3">
    <name type="scientific">Shewanella psychrophila</name>
    <dbReference type="NCBI Taxonomy" id="225848"/>
    <lineage>
        <taxon>Bacteria</taxon>
        <taxon>Pseudomonadati</taxon>
        <taxon>Pseudomonadota</taxon>
        <taxon>Gammaproteobacteria</taxon>
        <taxon>Alteromonadales</taxon>
        <taxon>Shewanellaceae</taxon>
        <taxon>Shewanella</taxon>
    </lineage>
</organism>
<feature type="transmembrane region" description="Helical" evidence="1">
    <location>
        <begin position="5"/>
        <end position="22"/>
    </location>
</feature>
<dbReference type="AlphaFoldDB" id="A0A1S6HR71"/>
<feature type="transmembrane region" description="Helical" evidence="1">
    <location>
        <begin position="70"/>
        <end position="99"/>
    </location>
</feature>
<accession>A0A1S6HR71</accession>
<dbReference type="Proteomes" id="UP000189545">
    <property type="component" value="Chromosome"/>
</dbReference>
<dbReference type="EMBL" id="CP014782">
    <property type="protein sequence ID" value="AQS37988.1"/>
    <property type="molecule type" value="Genomic_DNA"/>
</dbReference>
<name>A0A1S6HR71_9GAMM</name>
<protein>
    <submittedName>
        <fullName evidence="2">Uncharacterized protein</fullName>
    </submittedName>
</protein>
<feature type="transmembrane region" description="Helical" evidence="1">
    <location>
        <begin position="42"/>
        <end position="58"/>
    </location>
</feature>
<keyword evidence="1" id="KW-0812">Transmembrane</keyword>
<keyword evidence="1" id="KW-0472">Membrane</keyword>
<proteinExistence type="predicted"/>
<keyword evidence="3" id="KW-1185">Reference proteome</keyword>
<keyword evidence="1" id="KW-1133">Transmembrane helix</keyword>
<dbReference type="KEGG" id="spsw:Sps_02839"/>
<dbReference type="RefSeq" id="WP_077753090.1">
    <property type="nucleotide sequence ID" value="NZ_CP014782.1"/>
</dbReference>
<gene>
    <name evidence="2" type="ORF">Sps_02839</name>
</gene>
<reference evidence="2 3" key="1">
    <citation type="submission" date="2016-03" db="EMBL/GenBank/DDBJ databases">
        <title>Complete genome sequence of Shewanella psychrophila WP2, a deep sea bacterium isolated from west Pacific sediment.</title>
        <authorList>
            <person name="Xu G."/>
            <person name="Jian H."/>
        </authorList>
    </citation>
    <scope>NUCLEOTIDE SEQUENCE [LARGE SCALE GENOMIC DNA]</scope>
    <source>
        <strain evidence="2 3">WP2</strain>
    </source>
</reference>
<evidence type="ECO:0000313" key="3">
    <source>
        <dbReference type="Proteomes" id="UP000189545"/>
    </source>
</evidence>
<feature type="transmembrane region" description="Helical" evidence="1">
    <location>
        <begin position="105"/>
        <end position="123"/>
    </location>
</feature>